<gene>
    <name evidence="2" type="ORF">HID58_062810</name>
</gene>
<proteinExistence type="predicted"/>
<feature type="compositionally biased region" description="Polar residues" evidence="1">
    <location>
        <begin position="29"/>
        <end position="45"/>
    </location>
</feature>
<reference evidence="2 3" key="1">
    <citation type="submission" date="2021-05" db="EMBL/GenBank/DDBJ databases">
        <title>Genome Assembly of Synthetic Allotetraploid Brassica napus Reveals Homoeologous Exchanges between Subgenomes.</title>
        <authorList>
            <person name="Davis J.T."/>
        </authorList>
    </citation>
    <scope>NUCLEOTIDE SEQUENCE [LARGE SCALE GENOMIC DNA]</scope>
    <source>
        <strain evidence="3">cv. Da-Ae</strain>
        <tissue evidence="2">Seedling</tissue>
    </source>
</reference>
<accession>A0ABQ8A2G7</accession>
<comment type="caution">
    <text evidence="2">The sequence shown here is derived from an EMBL/GenBank/DDBJ whole genome shotgun (WGS) entry which is preliminary data.</text>
</comment>
<dbReference type="EMBL" id="JAGKQM010000014">
    <property type="protein sequence ID" value="KAH0886714.1"/>
    <property type="molecule type" value="Genomic_DNA"/>
</dbReference>
<sequence>MVKKSRTKAQTSGSTELRVTPDRGLCTHADTTNIANATGGSSAVYRQSMKGDDSILDLMPPRKKHNKGPNKVSKSQKRKLKKLEEDREKELLSAKTSKLLDKYKISQDVSSLFQSSKAIGRSDKKLEKRMRPMQLSKAGVLSDEPVKENDNSDSCMDEPTTPEIHIPTLHTDSHQLIHPNELDSKVMIISAEESREEECSFMKLVLVQSKLILEVGLLVLHSHVVLLSVLATAERVAHELGVHLSQGVGFKGRCDKKIGENSSISL</sequence>
<evidence type="ECO:0000256" key="1">
    <source>
        <dbReference type="SAM" id="MobiDB-lite"/>
    </source>
</evidence>
<organism evidence="2 3">
    <name type="scientific">Brassica napus</name>
    <name type="common">Rape</name>
    <dbReference type="NCBI Taxonomy" id="3708"/>
    <lineage>
        <taxon>Eukaryota</taxon>
        <taxon>Viridiplantae</taxon>
        <taxon>Streptophyta</taxon>
        <taxon>Embryophyta</taxon>
        <taxon>Tracheophyta</taxon>
        <taxon>Spermatophyta</taxon>
        <taxon>Magnoliopsida</taxon>
        <taxon>eudicotyledons</taxon>
        <taxon>Gunneridae</taxon>
        <taxon>Pentapetalae</taxon>
        <taxon>rosids</taxon>
        <taxon>malvids</taxon>
        <taxon>Brassicales</taxon>
        <taxon>Brassicaceae</taxon>
        <taxon>Brassiceae</taxon>
        <taxon>Brassica</taxon>
    </lineage>
</organism>
<feature type="compositionally biased region" description="Polar residues" evidence="1">
    <location>
        <begin position="8"/>
        <end position="17"/>
    </location>
</feature>
<name>A0ABQ8A2G7_BRANA</name>
<feature type="compositionally biased region" description="Basic residues" evidence="1">
    <location>
        <begin position="61"/>
        <end position="81"/>
    </location>
</feature>
<keyword evidence="3" id="KW-1185">Reference proteome</keyword>
<evidence type="ECO:0000313" key="2">
    <source>
        <dbReference type="EMBL" id="KAH0886714.1"/>
    </source>
</evidence>
<dbReference type="Proteomes" id="UP000824890">
    <property type="component" value="Unassembled WGS sequence"/>
</dbReference>
<feature type="region of interest" description="Disordered" evidence="1">
    <location>
        <begin position="1"/>
        <end position="86"/>
    </location>
</feature>
<evidence type="ECO:0000313" key="3">
    <source>
        <dbReference type="Proteomes" id="UP000824890"/>
    </source>
</evidence>
<protein>
    <submittedName>
        <fullName evidence="2">Uncharacterized protein</fullName>
    </submittedName>
</protein>